<keyword evidence="7 8" id="KW-0472">Membrane</keyword>
<dbReference type="InterPro" id="IPR003342">
    <property type="entry name" value="ArnT-like_N"/>
</dbReference>
<dbReference type="EMBL" id="QFOD01000007">
    <property type="protein sequence ID" value="PZP32870.1"/>
    <property type="molecule type" value="Genomic_DNA"/>
</dbReference>
<keyword evidence="3" id="KW-0328">Glycosyltransferase</keyword>
<evidence type="ECO:0000256" key="3">
    <source>
        <dbReference type="ARBA" id="ARBA00022676"/>
    </source>
</evidence>
<sequence length="498" mass="54265">MPSLPHSSRRWLPWLLFAFAWLLTAWLRPVALPDEGRYGGVALEMVQSGHWLTPTLFGLPYFHKPPLMYWVDAAAITLLGPVPLALRAAPLLGGLVMGLALWLEARQRAGRAVAADALGWLAALPLGALSAQYANHDLLVAGWITLAIVAMRQALRADARPPAARLRWLLLAWAAAAQGVLSKGLIGLVLPALVLAPWLIVRRRWADLGRALHPLGLALFALIALPWFLAMQQQFPAFFDYFVMEQHVRRYTQTHFNNVQPFWFFFAVLPLATLPASARLWPALKGAVAGLRRPATDAAFDLWWLLAVLLFFSLPRSKLVGYVLPALPPLVLLLREAWAGRRGAALVKAAAAALSLAVAAGFALRGHDHADLGAALREHLQPGDQVVQTGDAFFDLRLQAGLAQSPAVLGDWPALQRSAGDNWQRELMDAARFAPDHGSAVLWTPERLQAERCAGGRFWLVAPDAAQAAAVAPDARPMARAHHGLLLQLPHPVGCPAR</sequence>
<evidence type="ECO:0000256" key="5">
    <source>
        <dbReference type="ARBA" id="ARBA00022692"/>
    </source>
</evidence>
<evidence type="ECO:0000313" key="11">
    <source>
        <dbReference type="Proteomes" id="UP000249633"/>
    </source>
</evidence>
<keyword evidence="5 8" id="KW-0812">Transmembrane</keyword>
<comment type="caution">
    <text evidence="10">The sequence shown here is derived from an EMBL/GenBank/DDBJ whole genome shotgun (WGS) entry which is preliminary data.</text>
</comment>
<dbReference type="GO" id="GO:0006493">
    <property type="term" value="P:protein O-linked glycosylation"/>
    <property type="evidence" value="ECO:0007669"/>
    <property type="project" value="InterPro"/>
</dbReference>
<keyword evidence="4 10" id="KW-0808">Transferase</keyword>
<feature type="transmembrane region" description="Helical" evidence="8">
    <location>
        <begin position="84"/>
        <end position="103"/>
    </location>
</feature>
<evidence type="ECO:0000256" key="1">
    <source>
        <dbReference type="ARBA" id="ARBA00004651"/>
    </source>
</evidence>
<organism evidence="10 11">
    <name type="scientific">Roseateles depolymerans</name>
    <dbReference type="NCBI Taxonomy" id="76731"/>
    <lineage>
        <taxon>Bacteria</taxon>
        <taxon>Pseudomonadati</taxon>
        <taxon>Pseudomonadota</taxon>
        <taxon>Betaproteobacteria</taxon>
        <taxon>Burkholderiales</taxon>
        <taxon>Sphaerotilaceae</taxon>
        <taxon>Roseateles</taxon>
    </lineage>
</organism>
<protein>
    <submittedName>
        <fullName evidence="10">Glycosyl transferase</fullName>
    </submittedName>
</protein>
<feature type="transmembrane region" description="Helical" evidence="8">
    <location>
        <begin position="175"/>
        <end position="200"/>
    </location>
</feature>
<proteinExistence type="predicted"/>
<dbReference type="AlphaFoldDB" id="A0A2W5DW95"/>
<dbReference type="GO" id="GO:0010041">
    <property type="term" value="P:response to iron(III) ion"/>
    <property type="evidence" value="ECO:0007669"/>
    <property type="project" value="TreeGrafter"/>
</dbReference>
<feature type="transmembrane region" description="Helical" evidence="8">
    <location>
        <begin position="302"/>
        <end position="324"/>
    </location>
</feature>
<dbReference type="GO" id="GO:0009103">
    <property type="term" value="P:lipopolysaccharide biosynthetic process"/>
    <property type="evidence" value="ECO:0007669"/>
    <property type="project" value="TreeGrafter"/>
</dbReference>
<evidence type="ECO:0000256" key="2">
    <source>
        <dbReference type="ARBA" id="ARBA00022475"/>
    </source>
</evidence>
<evidence type="ECO:0000313" key="10">
    <source>
        <dbReference type="EMBL" id="PZP32870.1"/>
    </source>
</evidence>
<reference evidence="10 11" key="1">
    <citation type="submission" date="2017-08" db="EMBL/GenBank/DDBJ databases">
        <title>Infants hospitalized years apart are colonized by the same room-sourced microbial strains.</title>
        <authorList>
            <person name="Brooks B."/>
            <person name="Olm M.R."/>
            <person name="Firek B.A."/>
            <person name="Baker R."/>
            <person name="Thomas B.C."/>
            <person name="Morowitz M.J."/>
            <person name="Banfield J.F."/>
        </authorList>
    </citation>
    <scope>NUCLEOTIDE SEQUENCE [LARGE SCALE GENOMIC DNA]</scope>
    <source>
        <strain evidence="10">S2_012_000_R2_81</strain>
    </source>
</reference>
<dbReference type="PANTHER" id="PTHR33908">
    <property type="entry name" value="MANNOSYLTRANSFERASE YKCB-RELATED"/>
    <property type="match status" value="1"/>
</dbReference>
<feature type="transmembrane region" description="Helical" evidence="8">
    <location>
        <begin position="262"/>
        <end position="281"/>
    </location>
</feature>
<name>A0A2W5DW95_9BURK</name>
<keyword evidence="2" id="KW-1003">Cell membrane</keyword>
<accession>A0A2W5DW95</accession>
<evidence type="ECO:0000256" key="4">
    <source>
        <dbReference type="ARBA" id="ARBA00022679"/>
    </source>
</evidence>
<dbReference type="PANTHER" id="PTHR33908:SF3">
    <property type="entry name" value="UNDECAPRENYL PHOSPHATE-ALPHA-4-AMINO-4-DEOXY-L-ARABINOSE ARABINOSYL TRANSFERASE"/>
    <property type="match status" value="1"/>
</dbReference>
<evidence type="ECO:0000256" key="8">
    <source>
        <dbReference type="SAM" id="Phobius"/>
    </source>
</evidence>
<dbReference type="GO" id="GO:0016763">
    <property type="term" value="F:pentosyltransferase activity"/>
    <property type="evidence" value="ECO:0007669"/>
    <property type="project" value="TreeGrafter"/>
</dbReference>
<evidence type="ECO:0000256" key="7">
    <source>
        <dbReference type="ARBA" id="ARBA00023136"/>
    </source>
</evidence>
<dbReference type="GO" id="GO:0005886">
    <property type="term" value="C:plasma membrane"/>
    <property type="evidence" value="ECO:0007669"/>
    <property type="project" value="UniProtKB-SubCell"/>
</dbReference>
<dbReference type="InterPro" id="IPR050297">
    <property type="entry name" value="LipidA_mod_glycosyltrf_83"/>
</dbReference>
<evidence type="ECO:0000256" key="6">
    <source>
        <dbReference type="ARBA" id="ARBA00022989"/>
    </source>
</evidence>
<evidence type="ECO:0000259" key="9">
    <source>
        <dbReference type="Pfam" id="PF02366"/>
    </source>
</evidence>
<feature type="transmembrane region" description="Helical" evidence="8">
    <location>
        <begin position="212"/>
        <end position="230"/>
    </location>
</feature>
<keyword evidence="6 8" id="KW-1133">Transmembrane helix</keyword>
<dbReference type="GO" id="GO:0000030">
    <property type="term" value="F:mannosyltransferase activity"/>
    <property type="evidence" value="ECO:0007669"/>
    <property type="project" value="InterPro"/>
</dbReference>
<gene>
    <name evidence="10" type="ORF">DI603_09310</name>
</gene>
<comment type="subcellular location">
    <subcellularLocation>
        <location evidence="1">Cell membrane</location>
        <topology evidence="1">Multi-pass membrane protein</topology>
    </subcellularLocation>
</comment>
<feature type="domain" description="ArnT-like N-terminal" evidence="9">
    <location>
        <begin position="42"/>
        <end position="242"/>
    </location>
</feature>
<dbReference type="Proteomes" id="UP000249633">
    <property type="component" value="Unassembled WGS sequence"/>
</dbReference>
<dbReference type="Pfam" id="PF02366">
    <property type="entry name" value="PMT"/>
    <property type="match status" value="1"/>
</dbReference>